<protein>
    <recommendedName>
        <fullName evidence="3">4,5-dihydroxyphthalate decarboxylase</fullName>
    </recommendedName>
</protein>
<keyword evidence="2" id="KW-1185">Reference proteome</keyword>
<evidence type="ECO:0000313" key="1">
    <source>
        <dbReference type="EMBL" id="MBC2778922.1"/>
    </source>
</evidence>
<proteinExistence type="predicted"/>
<dbReference type="RefSeq" id="WP_185802229.1">
    <property type="nucleotide sequence ID" value="NZ_JACJVJ010000003.1"/>
</dbReference>
<gene>
    <name evidence="1" type="ORF">H6P80_14960</name>
</gene>
<dbReference type="Proteomes" id="UP000564378">
    <property type="component" value="Unassembled WGS sequence"/>
</dbReference>
<reference evidence="1 2" key="1">
    <citation type="submission" date="2020-08" db="EMBL/GenBank/DDBJ databases">
        <title>Draft genome sequence of Parasphingopyxis sp. GrpM-11.</title>
        <authorList>
            <person name="Oh J."/>
            <person name="Roh D.-H."/>
        </authorList>
    </citation>
    <scope>NUCLEOTIDE SEQUENCE [LARGE SCALE GENOMIC DNA]</scope>
    <source>
        <strain evidence="1 2">GrpM-11</strain>
    </source>
</reference>
<evidence type="ECO:0000313" key="2">
    <source>
        <dbReference type="Proteomes" id="UP000564378"/>
    </source>
</evidence>
<evidence type="ECO:0008006" key="3">
    <source>
        <dbReference type="Google" id="ProtNLM"/>
    </source>
</evidence>
<dbReference type="Gene3D" id="3.40.190.10">
    <property type="entry name" value="Periplasmic binding protein-like II"/>
    <property type="match status" value="1"/>
</dbReference>
<comment type="caution">
    <text evidence="1">The sequence shown here is derived from an EMBL/GenBank/DDBJ whole genome shotgun (WGS) entry which is preliminary data.</text>
</comment>
<dbReference type="SUPFAM" id="SSF53850">
    <property type="entry name" value="Periplasmic binding protein-like II"/>
    <property type="match status" value="1"/>
</dbReference>
<sequence length="311" mass="33788">MTGLPLTVALSANAYTRPVVGGEVAIRGAAPEFTVLHPSEMFYRQLHFAEFDVSEMSVASLIIAHASGDRQWLALPIFTMRQVFHTGILVHRDSGIAVPKDLEGKRVAVPEYQQTSAIWSRGILAEDLGVDLTSIDWFMERGPERSHGSATGFAPPPGIRLQTIAPETNIGEMLVAGELDATLLYLNAPNLVDRSSIDVSEVARPLFPDPEAESRRYVAETGIMPLNHCLVVRRSLAETRAWLPGVLTDAFLEARLRAKGDPIAPYGLAPNRAVLERLARYIHGQGLIERPVDIEDIFAAEPALASAPGAA</sequence>
<accession>A0A842I126</accession>
<name>A0A842I126_9SPHN</name>
<dbReference type="AlphaFoldDB" id="A0A842I126"/>
<dbReference type="EMBL" id="JACJVJ010000003">
    <property type="protein sequence ID" value="MBC2778922.1"/>
    <property type="molecule type" value="Genomic_DNA"/>
</dbReference>
<organism evidence="1 2">
    <name type="scientific">Parasphingopyxis marina</name>
    <dbReference type="NCBI Taxonomy" id="2761622"/>
    <lineage>
        <taxon>Bacteria</taxon>
        <taxon>Pseudomonadati</taxon>
        <taxon>Pseudomonadota</taxon>
        <taxon>Alphaproteobacteria</taxon>
        <taxon>Sphingomonadales</taxon>
        <taxon>Sphingomonadaceae</taxon>
        <taxon>Parasphingopyxis</taxon>
    </lineage>
</organism>